<evidence type="ECO:0000313" key="2">
    <source>
        <dbReference type="Proteomes" id="UP000396788"/>
    </source>
</evidence>
<sequence>MARCAACEQLARTMPNGVAHQDLVQTGTARRKHFAHAVGNLVFYRCYACEQQWEHESGKSDLHVGWSLVTK</sequence>
<dbReference type="EMBL" id="CABPRY010000015">
    <property type="protein sequence ID" value="VVE43334.1"/>
    <property type="molecule type" value="Genomic_DNA"/>
</dbReference>
<dbReference type="AlphaFoldDB" id="A0A5E4Y3X2"/>
<dbReference type="Proteomes" id="UP000396788">
    <property type="component" value="Unassembled WGS sequence"/>
</dbReference>
<name>A0A5E4Y3X2_9BURK</name>
<gene>
    <name evidence="1" type="ORF">PCE31107_04276</name>
</gene>
<reference evidence="1 2" key="1">
    <citation type="submission" date="2019-08" db="EMBL/GenBank/DDBJ databases">
        <authorList>
            <person name="Peeters C."/>
        </authorList>
    </citation>
    <scope>NUCLEOTIDE SEQUENCE [LARGE SCALE GENOMIC DNA]</scope>
    <source>
        <strain evidence="1 2">LMG 31107</strain>
    </source>
</reference>
<evidence type="ECO:0000313" key="1">
    <source>
        <dbReference type="EMBL" id="VVE43334.1"/>
    </source>
</evidence>
<accession>A0A5E4Y3X2</accession>
<organism evidence="1 2">
    <name type="scientific">Pandoraea cepalis</name>
    <dbReference type="NCBI Taxonomy" id="2508294"/>
    <lineage>
        <taxon>Bacteria</taxon>
        <taxon>Pseudomonadati</taxon>
        <taxon>Pseudomonadota</taxon>
        <taxon>Betaproteobacteria</taxon>
        <taxon>Burkholderiales</taxon>
        <taxon>Burkholderiaceae</taxon>
        <taxon>Pandoraea</taxon>
    </lineage>
</organism>
<proteinExistence type="predicted"/>
<protein>
    <submittedName>
        <fullName evidence="1">Uncharacterized protein</fullName>
    </submittedName>
</protein>